<feature type="region of interest" description="Disordered" evidence="1">
    <location>
        <begin position="244"/>
        <end position="271"/>
    </location>
</feature>
<dbReference type="Gene3D" id="1.20.58.900">
    <property type="match status" value="1"/>
</dbReference>
<dbReference type="InterPro" id="IPR037916">
    <property type="entry name" value="SNX29_PX"/>
</dbReference>
<dbReference type="SUPFAM" id="SSF140741">
    <property type="entry name" value="RUN domain-like"/>
    <property type="match status" value="1"/>
</dbReference>
<dbReference type="CDD" id="cd17689">
    <property type="entry name" value="RUN_SNX29"/>
    <property type="match status" value="1"/>
</dbReference>
<dbReference type="SMART" id="SM00312">
    <property type="entry name" value="PX"/>
    <property type="match status" value="1"/>
</dbReference>
<feature type="region of interest" description="Disordered" evidence="1">
    <location>
        <begin position="284"/>
        <end position="348"/>
    </location>
</feature>
<protein>
    <submittedName>
        <fullName evidence="4">Sorting nexin 29</fullName>
    </submittedName>
</protein>
<dbReference type="InterPro" id="IPR001683">
    <property type="entry name" value="PX_dom"/>
</dbReference>
<dbReference type="InterPro" id="IPR047329">
    <property type="entry name" value="RUN_SNX29"/>
</dbReference>
<feature type="domain" description="RUN" evidence="3">
    <location>
        <begin position="46"/>
        <end position="188"/>
    </location>
</feature>
<dbReference type="Ensembl" id="ENSOMYT00000110556.2">
    <property type="protein sequence ID" value="ENSOMYP00000101937.1"/>
    <property type="gene ID" value="ENSOMYG00000045953.2"/>
</dbReference>
<reference evidence="4" key="2">
    <citation type="submission" date="2025-08" db="UniProtKB">
        <authorList>
            <consortium name="Ensembl"/>
        </authorList>
    </citation>
    <scope>IDENTIFICATION</scope>
</reference>
<feature type="compositionally biased region" description="Acidic residues" evidence="1">
    <location>
        <begin position="285"/>
        <end position="298"/>
    </location>
</feature>
<dbReference type="GO" id="GO:0035091">
    <property type="term" value="F:phosphatidylinositol binding"/>
    <property type="evidence" value="ECO:0007669"/>
    <property type="project" value="InterPro"/>
</dbReference>
<evidence type="ECO:0000313" key="4">
    <source>
        <dbReference type="Ensembl" id="ENSOMYP00000101937.1"/>
    </source>
</evidence>
<dbReference type="Pfam" id="PF02759">
    <property type="entry name" value="RUN"/>
    <property type="match status" value="1"/>
</dbReference>
<dbReference type="Proteomes" id="UP000694395">
    <property type="component" value="Chromosome 23"/>
</dbReference>
<dbReference type="PANTHER" id="PTHR47194">
    <property type="entry name" value="SORTING NEXIN-29-RELATED"/>
    <property type="match status" value="1"/>
</dbReference>
<dbReference type="PANTHER" id="PTHR47194:SF3">
    <property type="entry name" value="SORTING NEXIN 29"/>
    <property type="match status" value="1"/>
</dbReference>
<dbReference type="AlphaFoldDB" id="A0A8C7V4V8"/>
<dbReference type="InterPro" id="IPR004012">
    <property type="entry name" value="Run_dom"/>
</dbReference>
<organism evidence="4 5">
    <name type="scientific">Oncorhynchus mykiss</name>
    <name type="common">Rainbow trout</name>
    <name type="synonym">Salmo gairdneri</name>
    <dbReference type="NCBI Taxonomy" id="8022"/>
    <lineage>
        <taxon>Eukaryota</taxon>
        <taxon>Metazoa</taxon>
        <taxon>Chordata</taxon>
        <taxon>Craniata</taxon>
        <taxon>Vertebrata</taxon>
        <taxon>Euteleostomi</taxon>
        <taxon>Actinopterygii</taxon>
        <taxon>Neopterygii</taxon>
        <taxon>Teleostei</taxon>
        <taxon>Protacanthopterygii</taxon>
        <taxon>Salmoniformes</taxon>
        <taxon>Salmonidae</taxon>
        <taxon>Salmoninae</taxon>
        <taxon>Oncorhynchus</taxon>
    </lineage>
</organism>
<feature type="compositionally biased region" description="Low complexity" evidence="1">
    <location>
        <begin position="322"/>
        <end position="332"/>
    </location>
</feature>
<dbReference type="InterPro" id="IPR036871">
    <property type="entry name" value="PX_dom_sf"/>
</dbReference>
<dbReference type="CDD" id="cd07277">
    <property type="entry name" value="PX_RUN"/>
    <property type="match status" value="1"/>
</dbReference>
<feature type="compositionally biased region" description="Polar residues" evidence="1">
    <location>
        <begin position="301"/>
        <end position="314"/>
    </location>
</feature>
<keyword evidence="5" id="KW-1185">Reference proteome</keyword>
<accession>A0A8C7V4V8</accession>
<sequence length="819" mass="92344">MFVRSPSFSSSGPQQNDAKRQHLLERLLDSVKQCQIRFGGRKEIASDSDSRVICLCAQFEAVLQHGLRKTRGLALTAAAIKQAAGFTSKTELTFWFYVKEYLNRHELQRFYSLRHISSELGRGRAWLRCALNEHSLERYLHTLLADRMRPGTFYEDWAFILDEERASMLPTMAAGLNSILFAINIDNKDLNGVIRAGSSSSVSHLLKESTQGIGSLWKESTQGVSTLLREISTATTVVPGFIPTHRPYGSTDPLPVLPRSASADSGLRKERRRKKKITNIISFNDDLDGGAEDEDEEVGGSTATLRKSTTTPQVSLEEGTDPLEPSSSLSPPQNGMPEPGIVSWAGSPPFSRALPDSKIIDNDEEEEVYKSRPQLQMVVGSLSSVSTCSPLQAMTDHDSSNILIPVASSHSYSQPGEPGSSPLFLNPVFWAHQSFLTHSQKFGYSVLVHIVHFWMELHQAIVAMMNRKDELDEHNTSLRSLLDGEMEHSAGLRQETDALRRRLDELEERHTAKVQALGRENEVLKVQLKKYVGAVQMLKREGSQGNDTALPMVRNCDGSTLAPQSRSMGDVEELAASYERKLIEVAEMHGELIEFNERLYRSMMAKDNLIIQMKQELIDLRGPVSYPLHALTHTPRGSFLATQAHRALINVWIPSVFLQGRAANAYHVYQVYIRILDNEWNVYRRYTEFRALHNHLRSQFPQVDNFSFPPKKAIGNKDARFVEERRKQLQSYLRMVLNKLIQTLPEFSAKPTKETLLQLLPFCLDENPIRQKLYFLTPLLGMDSVSPHPKSVPLVSAVITFCPKWHTENRVLASFINIV</sequence>
<dbReference type="InterPro" id="IPR037213">
    <property type="entry name" value="Run_dom_sf"/>
</dbReference>
<evidence type="ECO:0000259" key="3">
    <source>
        <dbReference type="PROSITE" id="PS50826"/>
    </source>
</evidence>
<proteinExistence type="predicted"/>
<dbReference type="GeneTree" id="ENSGT00730000110975"/>
<dbReference type="PROSITE" id="PS50195">
    <property type="entry name" value="PX"/>
    <property type="match status" value="1"/>
</dbReference>
<dbReference type="Pfam" id="PF00787">
    <property type="entry name" value="PX"/>
    <property type="match status" value="1"/>
</dbReference>
<reference evidence="4" key="1">
    <citation type="submission" date="2020-07" db="EMBL/GenBank/DDBJ databases">
        <title>A long reads based de novo assembly of the rainbow trout Arlee double haploid line genome.</title>
        <authorList>
            <person name="Gao G."/>
            <person name="Palti Y."/>
        </authorList>
    </citation>
    <scope>NUCLEOTIDE SEQUENCE [LARGE SCALE GENOMIC DNA]</scope>
</reference>
<evidence type="ECO:0000259" key="2">
    <source>
        <dbReference type="PROSITE" id="PS50195"/>
    </source>
</evidence>
<dbReference type="PROSITE" id="PS50826">
    <property type="entry name" value="RUN"/>
    <property type="match status" value="1"/>
</dbReference>
<dbReference type="SUPFAM" id="SSF64268">
    <property type="entry name" value="PX domain"/>
    <property type="match status" value="1"/>
</dbReference>
<evidence type="ECO:0000256" key="1">
    <source>
        <dbReference type="SAM" id="MobiDB-lite"/>
    </source>
</evidence>
<feature type="domain" description="PX" evidence="2">
    <location>
        <begin position="647"/>
        <end position="770"/>
    </location>
</feature>
<name>A0A8C7V4V8_ONCMY</name>
<evidence type="ECO:0000313" key="5">
    <source>
        <dbReference type="Proteomes" id="UP000694395"/>
    </source>
</evidence>
<dbReference type="SMART" id="SM00593">
    <property type="entry name" value="RUN"/>
    <property type="match status" value="1"/>
</dbReference>
<dbReference type="Gene3D" id="3.30.1520.10">
    <property type="entry name" value="Phox-like domain"/>
    <property type="match status" value="1"/>
</dbReference>
<reference evidence="4" key="3">
    <citation type="submission" date="2025-09" db="UniProtKB">
        <authorList>
            <consortium name="Ensembl"/>
        </authorList>
    </citation>
    <scope>IDENTIFICATION</scope>
</reference>